<dbReference type="PANTHER" id="PTHR46005">
    <property type="entry name" value="RHO GTPASE-ACTIVATING PROTEIN 190"/>
    <property type="match status" value="1"/>
</dbReference>
<feature type="region of interest" description="Disordered" evidence="1">
    <location>
        <begin position="1074"/>
        <end position="1167"/>
    </location>
</feature>
<dbReference type="InterPro" id="IPR039007">
    <property type="entry name" value="pG1"/>
</dbReference>
<dbReference type="Pfam" id="PF00620">
    <property type="entry name" value="RhoGAP"/>
    <property type="match status" value="1"/>
</dbReference>
<dbReference type="Gene3D" id="3.40.50.300">
    <property type="entry name" value="P-loop containing nucleotide triphosphate hydrolases"/>
    <property type="match status" value="1"/>
</dbReference>
<protein>
    <submittedName>
        <fullName evidence="6 7">Rho GTPase-activating protein 190-like</fullName>
    </submittedName>
</protein>
<feature type="compositionally biased region" description="Polar residues" evidence="1">
    <location>
        <begin position="1385"/>
        <end position="1394"/>
    </location>
</feature>
<evidence type="ECO:0000259" key="2">
    <source>
        <dbReference type="PROSITE" id="PS50238"/>
    </source>
</evidence>
<dbReference type="Gene3D" id="1.10.555.10">
    <property type="entry name" value="Rho GTPase activation protein"/>
    <property type="match status" value="1"/>
</dbReference>
<keyword evidence="5" id="KW-1185">Reference proteome</keyword>
<dbReference type="PROSITE" id="PS51853">
    <property type="entry name" value="PG2"/>
    <property type="match status" value="1"/>
</dbReference>
<dbReference type="CDD" id="cd22207">
    <property type="entry name" value="pseudoGTPaseD_p190RhoGAP"/>
    <property type="match status" value="1"/>
</dbReference>
<dbReference type="InterPro" id="IPR032835">
    <property type="entry name" value="RhoGAP-FF1"/>
</dbReference>
<sequence>MAKKVESRIFNIAVVGLSGTEREKGATGVGKSHLCNRFTRPLADEYYQDHISVLSQTDFSGRVVNNDHFLYWGEVMKTTDEGVDLTFNVIEQTEFIDDASFQPFKGGKTEPYVKRCSATKIQSAEKLMYICKNQLGIEHEYEQKLLPDGKLNIDGFVVVFDVSQVPNRPVERQVEFLALLLNNVTRTKKPCVLVTTKNDEAVEYYMREAEKLVNRKDYRGAIQVVETSAVENVNVELAFILLVQMVDKSKGRTKNVPYHDAALRWKEVLEVATNAYHRLLVAQVYDYKNTWNAASKAFAQNSDFGHYVDLMGRDSALKLFRRHIAKLREQHIHLKKQSFIRDLPNVLQELLSDLESLGDRNWDTCQWFLHEHPDFDKYFVDLGEGMRWQDSEYVDSIDHRVPFDLLELSDAETCFRNHVNALQAEQKRLDMQKQFKQLLETTAQVTPGKPFADVAIFFMGRECYESLPDCDRREIYDYHQKEITERAKLAFQELLLEHSDLFARFTNMEPHAVPLTQEDLKEIQEPLVPDTRYRMLNRLDQHRTGMILQHLGFICCPKPENCPSAPMCWDISVNKVLASRAHRPTSWTTNNQFLLEPQNSQLNLIFLGIDRLADELINEIRAQCIDDEYTIDDTIYSLDYRPIDGDVSRPQNAFRTTDFLPHGCFCIYNSLSSLEYIQDSLQKTLLANVDREDGLPFQGLPIVVVFACDLNYNEKDFMLLREEGQHLSDSLQCPFIDNLPDEFHHPGQRFSEDQVATALRALVESIRYRAGFVNPYQGLSESIEPDIRITFCMMCGDPYPAELVLGPLLRHQCCYIGSENCITLETFLGDSKRKVEVLVTSYHAAGPLRDELCHGFVLVYSAKRKASLAVLKSFTGGMGPNVPLLIVAVTESGGAFAFFNNEYSQFLITDGNNLADQLGARFLTTSTNFQEQTATYTPFFKEAWDRKQEVEGLYRLRMADMEPLPHQLQVALVSPLEKRPSGSIPVAIPKIPSKSDQNGNAGDYDNLALNPHEDGQYSADEAELPSPSYDGSESLEMYSSVDDSLLYTDVRPVNDRDQLIRPSQLRQRRSMYAATLPQLSNTGPAAGRKLQKASTMPSASTSPTSPAKQMPEQQAPVREEEGWVDNNLNENDKEGWADSVIYETYGRKDQPQPGKPVKPPLKPKPGKLDLRNFGQVTDAIQKWTVRDTKPGTHSTVQYSRMKAAPLATPESIEIGSDYAQVKDAIPSQTLPLYVSAGDYALVQDALPPGHMRRMKSSVRKNASWQATSKGLMVRPEHMGSSMEEEGLYEIVSPKDPLIRAPGQLLTPDDTGEVGEPTEVGGWPGVKKKIKSFSGTEKAAITMEDKQRKKEEKKAKDDEKRRMKEEEKAKLRQEKQDKRQRKKTNSTKSCGSTSQGLVGRELDEYVQTEDRLVPSFLEMCITFIEEEGLTSEGLYRVPGNKAHVDLLMQKFEEDPSVNPNDLEIPVNAVATALKTFFQELPTPLVPSSDYEDLLEAASLGEQSARLVAIRDVIDRLPLVNQEVLKFFFVHLHKVSQHSRETSMDSNNLAKCFWPTILRPDFTTFETMAQASKILEEAVWLMIEHYEFIFFANEEVTTV</sequence>
<dbReference type="PROSITE" id="PS50238">
    <property type="entry name" value="RHOGAP"/>
    <property type="match status" value="1"/>
</dbReference>
<accession>A0ABM1EV01</accession>
<dbReference type="PROSITE" id="PS51852">
    <property type="entry name" value="PG1"/>
    <property type="match status" value="1"/>
</dbReference>
<dbReference type="RefSeq" id="XP_014676031.1">
    <property type="nucleotide sequence ID" value="XM_014820545.1"/>
</dbReference>
<organism evidence="5 6">
    <name type="scientific">Priapulus caudatus</name>
    <name type="common">Priapulid worm</name>
    <dbReference type="NCBI Taxonomy" id="37621"/>
    <lineage>
        <taxon>Eukaryota</taxon>
        <taxon>Metazoa</taxon>
        <taxon>Ecdysozoa</taxon>
        <taxon>Scalidophora</taxon>
        <taxon>Priapulida</taxon>
        <taxon>Priapulimorpha</taxon>
        <taxon>Priapulimorphida</taxon>
        <taxon>Priapulidae</taxon>
        <taxon>Priapulus</taxon>
    </lineage>
</organism>
<dbReference type="InterPro" id="IPR045786">
    <property type="entry name" value="RhoGAP_pG1_pG2"/>
</dbReference>
<evidence type="ECO:0000256" key="1">
    <source>
        <dbReference type="SAM" id="MobiDB-lite"/>
    </source>
</evidence>
<dbReference type="InterPro" id="IPR057284">
    <property type="entry name" value="FF_RHG35_4th"/>
</dbReference>
<dbReference type="InterPro" id="IPR039006">
    <property type="entry name" value="RhoGAP_pG2"/>
</dbReference>
<evidence type="ECO:0000259" key="4">
    <source>
        <dbReference type="PROSITE" id="PS51853"/>
    </source>
</evidence>
<dbReference type="Pfam" id="PF23083">
    <property type="entry name" value="FF_RHG35_4th"/>
    <property type="match status" value="1"/>
</dbReference>
<dbReference type="InterPro" id="IPR008936">
    <property type="entry name" value="Rho_GTPase_activation_prot"/>
</dbReference>
<feature type="region of interest" description="Disordered" evidence="1">
    <location>
        <begin position="1299"/>
        <end position="1394"/>
    </location>
</feature>
<dbReference type="SUPFAM" id="SSF52540">
    <property type="entry name" value="P-loop containing nucleoside triphosphate hydrolases"/>
    <property type="match status" value="1"/>
</dbReference>
<dbReference type="InterPro" id="IPR051978">
    <property type="entry name" value="Rho-GAP_domain"/>
</dbReference>
<dbReference type="RefSeq" id="XP_014676022.1">
    <property type="nucleotide sequence ID" value="XM_014820536.1"/>
</dbReference>
<feature type="domain" description="PG2 pseudoGTPase" evidence="4">
    <location>
        <begin position="788"/>
        <end position="949"/>
    </location>
</feature>
<gene>
    <name evidence="6 7 8" type="primary">LOC106816003</name>
</gene>
<dbReference type="InterPro" id="IPR027417">
    <property type="entry name" value="P-loop_NTPase"/>
</dbReference>
<dbReference type="Proteomes" id="UP000695022">
    <property type="component" value="Unplaced"/>
</dbReference>
<evidence type="ECO:0000259" key="3">
    <source>
        <dbReference type="PROSITE" id="PS51852"/>
    </source>
</evidence>
<dbReference type="PANTHER" id="PTHR46005:SF4">
    <property type="entry name" value="RHO GTPASE-ACTIVATING PROTEIN 190"/>
    <property type="match status" value="1"/>
</dbReference>
<evidence type="ECO:0000313" key="6">
    <source>
        <dbReference type="RefSeq" id="XP_014676022.1"/>
    </source>
</evidence>
<name>A0ABM1EV01_PRICU</name>
<evidence type="ECO:0000313" key="8">
    <source>
        <dbReference type="RefSeq" id="XP_014676039.1"/>
    </source>
</evidence>
<feature type="domain" description="PG1 pseudoGTPase" evidence="3">
    <location>
        <begin position="596"/>
        <end position="772"/>
    </location>
</feature>
<reference evidence="6 7" key="1">
    <citation type="submission" date="2025-05" db="UniProtKB">
        <authorList>
            <consortium name="RefSeq"/>
        </authorList>
    </citation>
    <scope>IDENTIFICATION</scope>
</reference>
<dbReference type="SMART" id="SM00324">
    <property type="entry name" value="RhoGAP"/>
    <property type="match status" value="1"/>
</dbReference>
<dbReference type="Pfam" id="PF16512">
    <property type="entry name" value="RhoGAP-FF1"/>
    <property type="match status" value="1"/>
</dbReference>
<dbReference type="InterPro" id="IPR036517">
    <property type="entry name" value="FF_domain_sf"/>
</dbReference>
<feature type="compositionally biased region" description="Low complexity" evidence="1">
    <location>
        <begin position="1093"/>
        <end position="1107"/>
    </location>
</feature>
<dbReference type="RefSeq" id="XP_014676039.1">
    <property type="nucleotide sequence ID" value="XM_014820553.1"/>
</dbReference>
<feature type="region of interest" description="Disordered" evidence="1">
    <location>
        <begin position="984"/>
        <end position="1034"/>
    </location>
</feature>
<dbReference type="GeneID" id="106816003"/>
<dbReference type="SUPFAM" id="SSF48350">
    <property type="entry name" value="GTPase activation domain, GAP"/>
    <property type="match status" value="1"/>
</dbReference>
<feature type="compositionally biased region" description="Basic and acidic residues" evidence="1">
    <location>
        <begin position="1342"/>
        <end position="1376"/>
    </location>
</feature>
<dbReference type="InterPro" id="IPR000198">
    <property type="entry name" value="RhoGAP_dom"/>
</dbReference>
<dbReference type="Gene3D" id="1.10.10.440">
    <property type="entry name" value="FF domain"/>
    <property type="match status" value="2"/>
</dbReference>
<feature type="domain" description="Rho-GAP" evidence="2">
    <location>
        <begin position="1399"/>
        <end position="1588"/>
    </location>
</feature>
<feature type="compositionally biased region" description="Pro residues" evidence="1">
    <location>
        <begin position="1153"/>
        <end position="1163"/>
    </location>
</feature>
<dbReference type="Pfam" id="PF19518">
    <property type="entry name" value="RhoGAP_pG1_pG2"/>
    <property type="match status" value="1"/>
</dbReference>
<evidence type="ECO:0000313" key="7">
    <source>
        <dbReference type="RefSeq" id="XP_014676031.1"/>
    </source>
</evidence>
<evidence type="ECO:0000313" key="5">
    <source>
        <dbReference type="Proteomes" id="UP000695022"/>
    </source>
</evidence>
<proteinExistence type="predicted"/>